<reference evidence="1 2" key="1">
    <citation type="submission" date="2017-05" db="EMBL/GenBank/DDBJ databases">
        <authorList>
            <person name="Song R."/>
            <person name="Chenine A.L."/>
            <person name="Ruprecht R.M."/>
        </authorList>
    </citation>
    <scope>NUCLEOTIDE SEQUENCE [LARGE SCALE GENOMIC DNA]</scope>
    <source>
        <strain evidence="1 2">CECT 8899</strain>
    </source>
</reference>
<evidence type="ECO:0000313" key="2">
    <source>
        <dbReference type="Proteomes" id="UP000201613"/>
    </source>
</evidence>
<proteinExistence type="predicted"/>
<accession>A0A238LL90</accession>
<name>A0A238LL90_9RHOB</name>
<dbReference type="AlphaFoldDB" id="A0A238LL90"/>
<dbReference type="EMBL" id="FXZK01000045">
    <property type="protein sequence ID" value="SMY10418.1"/>
    <property type="molecule type" value="Genomic_DNA"/>
</dbReference>
<keyword evidence="2" id="KW-1185">Reference proteome</keyword>
<protein>
    <submittedName>
        <fullName evidence="1">Uncharacterized protein</fullName>
    </submittedName>
</protein>
<organism evidence="1 2">
    <name type="scientific">Flavimaricola marinus</name>
    <dbReference type="NCBI Taxonomy" id="1819565"/>
    <lineage>
        <taxon>Bacteria</taxon>
        <taxon>Pseudomonadati</taxon>
        <taxon>Pseudomonadota</taxon>
        <taxon>Alphaproteobacteria</taxon>
        <taxon>Rhodobacterales</taxon>
        <taxon>Paracoccaceae</taxon>
        <taxon>Flavimaricola</taxon>
    </lineage>
</organism>
<gene>
    <name evidence="1" type="ORF">LOM8899_04601</name>
</gene>
<evidence type="ECO:0000313" key="1">
    <source>
        <dbReference type="EMBL" id="SMY10418.1"/>
    </source>
</evidence>
<dbReference type="Proteomes" id="UP000201613">
    <property type="component" value="Unassembled WGS sequence"/>
</dbReference>
<sequence length="143" mass="16177">MDDGERQGFIAQPAGLEFRAPEPVNFTCKTVLAHRLEVRRDRFRDLMDVVTELRPQLRDDPGNERGHLVEIGIIRGVAVDAIEPDALEELVHPRPHGAVVDEADVRKHMREAGFARIPVRRHCAVIEGFVQNFTMAHSCPRRG</sequence>